<dbReference type="AlphaFoldDB" id="L1IIV9"/>
<dbReference type="EnsemblProtists" id="EKX36171">
    <property type="protein sequence ID" value="EKX36171"/>
    <property type="gene ID" value="GUITHDRAFT_145986"/>
</dbReference>
<name>L1IIV9_GUITC</name>
<proteinExistence type="predicted"/>
<reference evidence="4" key="2">
    <citation type="submission" date="2012-11" db="EMBL/GenBank/DDBJ databases">
        <authorList>
            <person name="Kuo A."/>
            <person name="Curtis B.A."/>
            <person name="Tanifuji G."/>
            <person name="Burki F."/>
            <person name="Gruber A."/>
            <person name="Irimia M."/>
            <person name="Maruyama S."/>
            <person name="Arias M.C."/>
            <person name="Ball S.G."/>
            <person name="Gile G.H."/>
            <person name="Hirakawa Y."/>
            <person name="Hopkins J.F."/>
            <person name="Rensing S.A."/>
            <person name="Schmutz J."/>
            <person name="Symeonidi A."/>
            <person name="Elias M."/>
            <person name="Eveleigh R.J."/>
            <person name="Herman E.K."/>
            <person name="Klute M.J."/>
            <person name="Nakayama T."/>
            <person name="Obornik M."/>
            <person name="Reyes-Prieto A."/>
            <person name="Armbrust E.V."/>
            <person name="Aves S.J."/>
            <person name="Beiko R.G."/>
            <person name="Coutinho P."/>
            <person name="Dacks J.B."/>
            <person name="Durnford D.G."/>
            <person name="Fast N.M."/>
            <person name="Green B.R."/>
            <person name="Grisdale C."/>
            <person name="Hempe F."/>
            <person name="Henrissat B."/>
            <person name="Hoppner M.P."/>
            <person name="Ishida K.-I."/>
            <person name="Kim E."/>
            <person name="Koreny L."/>
            <person name="Kroth P.G."/>
            <person name="Liu Y."/>
            <person name="Malik S.-B."/>
            <person name="Maier U.G."/>
            <person name="McRose D."/>
            <person name="Mock T."/>
            <person name="Neilson J.A."/>
            <person name="Onodera N.T."/>
            <person name="Poole A.M."/>
            <person name="Pritham E.J."/>
            <person name="Richards T.A."/>
            <person name="Rocap G."/>
            <person name="Roy S.W."/>
            <person name="Sarai C."/>
            <person name="Schaack S."/>
            <person name="Shirato S."/>
            <person name="Slamovits C.H."/>
            <person name="Spencer D.F."/>
            <person name="Suzuki S."/>
            <person name="Worden A.Z."/>
            <person name="Zauner S."/>
            <person name="Barry K."/>
            <person name="Bell C."/>
            <person name="Bharti A.K."/>
            <person name="Crow J.A."/>
            <person name="Grimwood J."/>
            <person name="Kramer R."/>
            <person name="Lindquist E."/>
            <person name="Lucas S."/>
            <person name="Salamov A."/>
            <person name="McFadden G.I."/>
            <person name="Lane C.E."/>
            <person name="Keeling P.J."/>
            <person name="Gray M.W."/>
            <person name="Grigoriev I.V."/>
            <person name="Archibald J.M."/>
        </authorList>
    </citation>
    <scope>NUCLEOTIDE SEQUENCE</scope>
    <source>
        <strain evidence="4">CCMP2712</strain>
    </source>
</reference>
<sequence>MQRHWFILLALLPLVSLAGSLGFVPVNQLRPARPMQFDESLHVKFRKIKKDRGYQQHLYACHDDKDCGPGLVCRTHTYGRIYPQWKDKFGTSWDKETALLGTPL</sequence>
<dbReference type="EMBL" id="JH993078">
    <property type="protein sequence ID" value="EKX36171.1"/>
    <property type="molecule type" value="Genomic_DNA"/>
</dbReference>
<dbReference type="KEGG" id="gtt:GUITHDRAFT_145986"/>
<organism evidence="2">
    <name type="scientific">Guillardia theta (strain CCMP2712)</name>
    <name type="common">Cryptophyte</name>
    <dbReference type="NCBI Taxonomy" id="905079"/>
    <lineage>
        <taxon>Eukaryota</taxon>
        <taxon>Cryptophyceae</taxon>
        <taxon>Pyrenomonadales</taxon>
        <taxon>Geminigeraceae</taxon>
        <taxon>Guillardia</taxon>
    </lineage>
</organism>
<dbReference type="HOGENOM" id="CLU_2255311_0_0_1"/>
<evidence type="ECO:0000256" key="1">
    <source>
        <dbReference type="SAM" id="SignalP"/>
    </source>
</evidence>
<reference evidence="3" key="3">
    <citation type="submission" date="2015-06" db="UniProtKB">
        <authorList>
            <consortium name="EnsemblProtists"/>
        </authorList>
    </citation>
    <scope>IDENTIFICATION</scope>
</reference>
<accession>L1IIV9</accession>
<reference evidence="2 4" key="1">
    <citation type="journal article" date="2012" name="Nature">
        <title>Algal genomes reveal evolutionary mosaicism and the fate of nucleomorphs.</title>
        <authorList>
            <consortium name="DOE Joint Genome Institute"/>
            <person name="Curtis B.A."/>
            <person name="Tanifuji G."/>
            <person name="Burki F."/>
            <person name="Gruber A."/>
            <person name="Irimia M."/>
            <person name="Maruyama S."/>
            <person name="Arias M.C."/>
            <person name="Ball S.G."/>
            <person name="Gile G.H."/>
            <person name="Hirakawa Y."/>
            <person name="Hopkins J.F."/>
            <person name="Kuo A."/>
            <person name="Rensing S.A."/>
            <person name="Schmutz J."/>
            <person name="Symeonidi A."/>
            <person name="Elias M."/>
            <person name="Eveleigh R.J."/>
            <person name="Herman E.K."/>
            <person name="Klute M.J."/>
            <person name="Nakayama T."/>
            <person name="Obornik M."/>
            <person name="Reyes-Prieto A."/>
            <person name="Armbrust E.V."/>
            <person name="Aves S.J."/>
            <person name="Beiko R.G."/>
            <person name="Coutinho P."/>
            <person name="Dacks J.B."/>
            <person name="Durnford D.G."/>
            <person name="Fast N.M."/>
            <person name="Green B.R."/>
            <person name="Grisdale C.J."/>
            <person name="Hempel F."/>
            <person name="Henrissat B."/>
            <person name="Hoppner M.P."/>
            <person name="Ishida K."/>
            <person name="Kim E."/>
            <person name="Koreny L."/>
            <person name="Kroth P.G."/>
            <person name="Liu Y."/>
            <person name="Malik S.B."/>
            <person name="Maier U.G."/>
            <person name="McRose D."/>
            <person name="Mock T."/>
            <person name="Neilson J.A."/>
            <person name="Onodera N.T."/>
            <person name="Poole A.M."/>
            <person name="Pritham E.J."/>
            <person name="Richards T.A."/>
            <person name="Rocap G."/>
            <person name="Roy S.W."/>
            <person name="Sarai C."/>
            <person name="Schaack S."/>
            <person name="Shirato S."/>
            <person name="Slamovits C.H."/>
            <person name="Spencer D.F."/>
            <person name="Suzuki S."/>
            <person name="Worden A.Z."/>
            <person name="Zauner S."/>
            <person name="Barry K."/>
            <person name="Bell C."/>
            <person name="Bharti A.K."/>
            <person name="Crow J.A."/>
            <person name="Grimwood J."/>
            <person name="Kramer R."/>
            <person name="Lindquist E."/>
            <person name="Lucas S."/>
            <person name="Salamov A."/>
            <person name="McFadden G.I."/>
            <person name="Lane C.E."/>
            <person name="Keeling P.J."/>
            <person name="Gray M.W."/>
            <person name="Grigoriev I.V."/>
            <person name="Archibald J.M."/>
        </authorList>
    </citation>
    <scope>NUCLEOTIDE SEQUENCE</scope>
    <source>
        <strain evidence="2 4">CCMP2712</strain>
    </source>
</reference>
<dbReference type="Proteomes" id="UP000011087">
    <property type="component" value="Unassembled WGS sequence"/>
</dbReference>
<gene>
    <name evidence="2" type="ORF">GUITHDRAFT_145986</name>
</gene>
<feature type="chain" id="PRO_5008770064" evidence="1">
    <location>
        <begin position="19"/>
        <end position="104"/>
    </location>
</feature>
<feature type="signal peptide" evidence="1">
    <location>
        <begin position="1"/>
        <end position="18"/>
    </location>
</feature>
<evidence type="ECO:0000313" key="4">
    <source>
        <dbReference type="Proteomes" id="UP000011087"/>
    </source>
</evidence>
<protein>
    <submittedName>
        <fullName evidence="2 3">Uncharacterized protein</fullName>
    </submittedName>
</protein>
<evidence type="ECO:0000313" key="2">
    <source>
        <dbReference type="EMBL" id="EKX36171.1"/>
    </source>
</evidence>
<keyword evidence="4" id="KW-1185">Reference proteome</keyword>
<dbReference type="PaxDb" id="55529-EKX36171"/>
<evidence type="ECO:0000313" key="3">
    <source>
        <dbReference type="EnsemblProtists" id="EKX36171"/>
    </source>
</evidence>
<dbReference type="GeneID" id="17292917"/>
<dbReference type="RefSeq" id="XP_005823151.1">
    <property type="nucleotide sequence ID" value="XM_005823094.1"/>
</dbReference>
<keyword evidence="1" id="KW-0732">Signal</keyword>